<dbReference type="EMBL" id="JAPDOD010000080">
    <property type="protein sequence ID" value="MDA0166902.1"/>
    <property type="molecule type" value="Genomic_DNA"/>
</dbReference>
<evidence type="ECO:0000256" key="8">
    <source>
        <dbReference type="ARBA" id="ARBA00025737"/>
    </source>
</evidence>
<keyword evidence="12" id="KW-1185">Reference proteome</keyword>
<dbReference type="PANTHER" id="PTHR30521:SF4">
    <property type="entry name" value="DEFERROCHELATASE"/>
    <property type="match status" value="1"/>
</dbReference>
<evidence type="ECO:0000256" key="3">
    <source>
        <dbReference type="ARBA" id="ARBA00022617"/>
    </source>
</evidence>
<dbReference type="Pfam" id="PF20628">
    <property type="entry name" value="Dyp_perox_C"/>
    <property type="match status" value="1"/>
</dbReference>
<evidence type="ECO:0000256" key="1">
    <source>
        <dbReference type="ARBA" id="ARBA00001970"/>
    </source>
</evidence>
<dbReference type="Pfam" id="PF04261">
    <property type="entry name" value="Dyp_perox_N"/>
    <property type="match status" value="1"/>
</dbReference>
<dbReference type="InterPro" id="IPR006311">
    <property type="entry name" value="TAT_signal"/>
</dbReference>
<keyword evidence="6" id="KW-0560">Oxidoreductase</keyword>
<dbReference type="Proteomes" id="UP001149140">
    <property type="component" value="Unassembled WGS sequence"/>
</dbReference>
<keyword evidence="7" id="KW-0408">Iron</keyword>
<evidence type="ECO:0000256" key="5">
    <source>
        <dbReference type="ARBA" id="ARBA00022729"/>
    </source>
</evidence>
<comment type="cofactor">
    <cofactor evidence="1">
        <name>heme b</name>
        <dbReference type="ChEBI" id="CHEBI:60344"/>
    </cofactor>
</comment>
<evidence type="ECO:0000256" key="7">
    <source>
        <dbReference type="ARBA" id="ARBA00023004"/>
    </source>
</evidence>
<keyword evidence="5" id="KW-0732">Signal</keyword>
<dbReference type="InterPro" id="IPR048327">
    <property type="entry name" value="Dyp_perox_N"/>
</dbReference>
<dbReference type="NCBIfam" id="TIGR01413">
    <property type="entry name" value="Dyp_perox_fam"/>
    <property type="match status" value="1"/>
</dbReference>
<feature type="domain" description="Dyp-type peroxidase N-terminal" evidence="9">
    <location>
        <begin position="48"/>
        <end position="198"/>
    </location>
</feature>
<evidence type="ECO:0000313" key="11">
    <source>
        <dbReference type="EMBL" id="MDA0166902.1"/>
    </source>
</evidence>
<keyword evidence="4" id="KW-0479">Metal-binding</keyword>
<name>A0A9X3N266_9ACTN</name>
<comment type="caution">
    <text evidence="11">The sequence shown here is derived from an EMBL/GenBank/DDBJ whole genome shotgun (WGS) entry which is preliminary data.</text>
</comment>
<keyword evidence="2 11" id="KW-0575">Peroxidase</keyword>
<evidence type="ECO:0000256" key="4">
    <source>
        <dbReference type="ARBA" id="ARBA00022723"/>
    </source>
</evidence>
<evidence type="ECO:0000259" key="9">
    <source>
        <dbReference type="Pfam" id="PF04261"/>
    </source>
</evidence>
<dbReference type="PROSITE" id="PS51404">
    <property type="entry name" value="DYP_PEROXIDASE"/>
    <property type="match status" value="1"/>
</dbReference>
<accession>A0A9X3N266</accession>
<protein>
    <submittedName>
        <fullName evidence="11">Dyp-type peroxidase</fullName>
    </submittedName>
</protein>
<dbReference type="RefSeq" id="WP_270046155.1">
    <property type="nucleotide sequence ID" value="NZ_JAPDOD010000080.1"/>
</dbReference>
<dbReference type="GO" id="GO:0020037">
    <property type="term" value="F:heme binding"/>
    <property type="evidence" value="ECO:0007669"/>
    <property type="project" value="InterPro"/>
</dbReference>
<dbReference type="InterPro" id="IPR048328">
    <property type="entry name" value="Dyp_perox_C"/>
</dbReference>
<dbReference type="SUPFAM" id="SSF54909">
    <property type="entry name" value="Dimeric alpha+beta barrel"/>
    <property type="match status" value="1"/>
</dbReference>
<reference evidence="11" key="1">
    <citation type="submission" date="2022-10" db="EMBL/GenBank/DDBJ databases">
        <title>The WGS of Solirubrobacter ginsenosidimutans DSM 21036.</title>
        <authorList>
            <person name="Jiang Z."/>
        </authorList>
    </citation>
    <scope>NUCLEOTIDE SEQUENCE</scope>
    <source>
        <strain evidence="11">DSM 21036</strain>
    </source>
</reference>
<dbReference type="PANTHER" id="PTHR30521">
    <property type="entry name" value="DEFERROCHELATASE/PEROXIDASE"/>
    <property type="match status" value="1"/>
</dbReference>
<organism evidence="11 12">
    <name type="scientific">Solirubrobacter ginsenosidimutans</name>
    <dbReference type="NCBI Taxonomy" id="490573"/>
    <lineage>
        <taxon>Bacteria</taxon>
        <taxon>Bacillati</taxon>
        <taxon>Actinomycetota</taxon>
        <taxon>Thermoleophilia</taxon>
        <taxon>Solirubrobacterales</taxon>
        <taxon>Solirubrobacteraceae</taxon>
        <taxon>Solirubrobacter</taxon>
    </lineage>
</organism>
<keyword evidence="3" id="KW-0349">Heme</keyword>
<sequence>MNVSRRSFLTSTAAAIGAVGLTGGDGLAATPAVSPDLDGKIPFDGPHQAGVVTPGANEATFASLDAIALNRGQLASALEALSARARDLSQGTTARIGEVDDPPADSGTLGTVIAPDRLTVTISFGASLFDDRYGLARPDGLTTMPAFADDDLDPARCHGDVLLQICANRRDTVVHTLRELLRPVRDSFALRWTIDGFQSADRSPGAGGSRRNLFGFRDGTANPDIRDDALMNKLVWTPEGGTFQVVRVIRMHVEFWDRVGLREQETMIGRARDTGAPLGGKTEFQDPKLADDPKGERIAMDAHIRLAHDAGDGRIVRRGFNYHRGFDAAGQLDQGLIFVAFNQDIERQFATLQRKLAGEPMTDYITPVGGGYFYAPPGAARPGDWVGSPLFAT</sequence>
<dbReference type="InterPro" id="IPR011008">
    <property type="entry name" value="Dimeric_a/b-barrel"/>
</dbReference>
<dbReference type="GO" id="GO:0005829">
    <property type="term" value="C:cytosol"/>
    <property type="evidence" value="ECO:0007669"/>
    <property type="project" value="TreeGrafter"/>
</dbReference>
<evidence type="ECO:0000256" key="6">
    <source>
        <dbReference type="ARBA" id="ARBA00023002"/>
    </source>
</evidence>
<dbReference type="GO" id="GO:0004601">
    <property type="term" value="F:peroxidase activity"/>
    <property type="evidence" value="ECO:0007669"/>
    <property type="project" value="UniProtKB-KW"/>
</dbReference>
<comment type="similarity">
    <text evidence="8">Belongs to the DyP-type peroxidase family.</text>
</comment>
<proteinExistence type="inferred from homology"/>
<evidence type="ECO:0000259" key="10">
    <source>
        <dbReference type="Pfam" id="PF20628"/>
    </source>
</evidence>
<feature type="domain" description="Dyp-type peroxidase C-terminal" evidence="10">
    <location>
        <begin position="210"/>
        <end position="379"/>
    </location>
</feature>
<gene>
    <name evidence="11" type="ORF">OM076_41960</name>
</gene>
<dbReference type="GO" id="GO:0046872">
    <property type="term" value="F:metal ion binding"/>
    <property type="evidence" value="ECO:0007669"/>
    <property type="project" value="UniProtKB-KW"/>
</dbReference>
<evidence type="ECO:0000256" key="2">
    <source>
        <dbReference type="ARBA" id="ARBA00022559"/>
    </source>
</evidence>
<dbReference type="InterPro" id="IPR006314">
    <property type="entry name" value="Dyp_peroxidase"/>
</dbReference>
<dbReference type="AlphaFoldDB" id="A0A9X3N266"/>
<dbReference type="PROSITE" id="PS51318">
    <property type="entry name" value="TAT"/>
    <property type="match status" value="1"/>
</dbReference>
<evidence type="ECO:0000313" key="12">
    <source>
        <dbReference type="Proteomes" id="UP001149140"/>
    </source>
</evidence>